<dbReference type="PANTHER" id="PTHR43836">
    <property type="entry name" value="CATECHOL O-METHYLTRANSFERASE 1-RELATED"/>
    <property type="match status" value="1"/>
</dbReference>
<protein>
    <submittedName>
        <fullName evidence="5">Class I SAM-dependent methyltransferase</fullName>
        <ecNumber evidence="5">2.1.1.-</ecNumber>
    </submittedName>
</protein>
<dbReference type="Proteomes" id="UP001165366">
    <property type="component" value="Unassembled WGS sequence"/>
</dbReference>
<accession>A0ABS9KDN5</accession>
<keyword evidence="1 5" id="KW-0489">Methyltransferase</keyword>
<gene>
    <name evidence="5" type="ORF">L6773_10250</name>
</gene>
<dbReference type="PROSITE" id="PS51682">
    <property type="entry name" value="SAM_OMT_I"/>
    <property type="match status" value="1"/>
</dbReference>
<dbReference type="InterPro" id="IPR029063">
    <property type="entry name" value="SAM-dependent_MTases_sf"/>
</dbReference>
<name>A0ABS9KDN5_9BACT</name>
<keyword evidence="2 5" id="KW-0808">Transferase</keyword>
<dbReference type="SUPFAM" id="SSF53335">
    <property type="entry name" value="S-adenosyl-L-methionine-dependent methyltransferases"/>
    <property type="match status" value="1"/>
</dbReference>
<organism evidence="5 6">
    <name type="scientific">Rhodohalobacter sulfatireducens</name>
    <dbReference type="NCBI Taxonomy" id="2911366"/>
    <lineage>
        <taxon>Bacteria</taxon>
        <taxon>Pseudomonadati</taxon>
        <taxon>Balneolota</taxon>
        <taxon>Balneolia</taxon>
        <taxon>Balneolales</taxon>
        <taxon>Balneolaceae</taxon>
        <taxon>Rhodohalobacter</taxon>
    </lineage>
</organism>
<dbReference type="Pfam" id="PF01596">
    <property type="entry name" value="Methyltransf_3"/>
    <property type="match status" value="1"/>
</dbReference>
<proteinExistence type="predicted"/>
<keyword evidence="4" id="KW-0732">Signal</keyword>
<evidence type="ECO:0000313" key="6">
    <source>
        <dbReference type="Proteomes" id="UP001165366"/>
    </source>
</evidence>
<sequence length="218" mass="24228">MKTTNLFTLVFLTASLAVSTFGLELSAQELNNNPELDEQVQTFLDENRRSWRDMNIPAIDGQILHDIIVENGYTRALEIGTSTGHSAIWIAWALSKTGGKLITIEIDEDRYNEALENFEEAGLSEFIDAKLANAHTLVPELEGPFDFVFSDADKDWYTNYFKAVDPNLVVGGCFTAHNIGRGRGGTTEFYEHISSLSNYETTLNSTGNGVSISYKRGE</sequence>
<keyword evidence="3" id="KW-0949">S-adenosyl-L-methionine</keyword>
<dbReference type="InterPro" id="IPR002935">
    <property type="entry name" value="SAM_O-MeTrfase"/>
</dbReference>
<evidence type="ECO:0000256" key="1">
    <source>
        <dbReference type="ARBA" id="ARBA00022603"/>
    </source>
</evidence>
<dbReference type="PANTHER" id="PTHR43836:SF9">
    <property type="entry name" value="O-METHYLTRANSFERASE"/>
    <property type="match status" value="1"/>
</dbReference>
<feature type="signal peptide" evidence="4">
    <location>
        <begin position="1"/>
        <end position="27"/>
    </location>
</feature>
<evidence type="ECO:0000256" key="4">
    <source>
        <dbReference type="SAM" id="SignalP"/>
    </source>
</evidence>
<reference evidence="5" key="1">
    <citation type="submission" date="2022-01" db="EMBL/GenBank/DDBJ databases">
        <authorList>
            <person name="Wang Y."/>
        </authorList>
    </citation>
    <scope>NUCLEOTIDE SEQUENCE</scope>
    <source>
        <strain evidence="5">WB101</strain>
    </source>
</reference>
<dbReference type="EMBL" id="JAKLWS010000011">
    <property type="protein sequence ID" value="MCG2588950.1"/>
    <property type="molecule type" value="Genomic_DNA"/>
</dbReference>
<evidence type="ECO:0000256" key="3">
    <source>
        <dbReference type="ARBA" id="ARBA00022691"/>
    </source>
</evidence>
<evidence type="ECO:0000256" key="2">
    <source>
        <dbReference type="ARBA" id="ARBA00022679"/>
    </source>
</evidence>
<reference evidence="5" key="2">
    <citation type="submission" date="2024-05" db="EMBL/GenBank/DDBJ databases">
        <title>Rhodohalobacter halophilus gen. nov., sp. nov., a moderately halophilic member of the family Balneolaceae.</title>
        <authorList>
            <person name="Xia J."/>
        </authorList>
    </citation>
    <scope>NUCLEOTIDE SEQUENCE</scope>
    <source>
        <strain evidence="5">WB101</strain>
    </source>
</reference>
<evidence type="ECO:0000313" key="5">
    <source>
        <dbReference type="EMBL" id="MCG2588950.1"/>
    </source>
</evidence>
<dbReference type="GO" id="GO:0032259">
    <property type="term" value="P:methylation"/>
    <property type="evidence" value="ECO:0007669"/>
    <property type="project" value="UniProtKB-KW"/>
</dbReference>
<dbReference type="GO" id="GO:0008168">
    <property type="term" value="F:methyltransferase activity"/>
    <property type="evidence" value="ECO:0007669"/>
    <property type="project" value="UniProtKB-KW"/>
</dbReference>
<comment type="caution">
    <text evidence="5">The sequence shown here is derived from an EMBL/GenBank/DDBJ whole genome shotgun (WGS) entry which is preliminary data.</text>
</comment>
<dbReference type="EC" id="2.1.1.-" evidence="5"/>
<dbReference type="RefSeq" id="WP_237854052.1">
    <property type="nucleotide sequence ID" value="NZ_JAKLWS010000011.1"/>
</dbReference>
<dbReference type="Gene3D" id="3.40.50.150">
    <property type="entry name" value="Vaccinia Virus protein VP39"/>
    <property type="match status" value="1"/>
</dbReference>
<keyword evidence="6" id="KW-1185">Reference proteome</keyword>
<feature type="chain" id="PRO_5046428564" evidence="4">
    <location>
        <begin position="28"/>
        <end position="218"/>
    </location>
</feature>
<dbReference type="CDD" id="cd02440">
    <property type="entry name" value="AdoMet_MTases"/>
    <property type="match status" value="1"/>
</dbReference>